<dbReference type="PANTHER" id="PTHR32251:SF23">
    <property type="entry name" value="3-OXO-5-ALPHA-STEROID 4-DEHYDROGENASE (DUF1295)"/>
    <property type="match status" value="1"/>
</dbReference>
<dbReference type="Gene3D" id="1.20.120.1630">
    <property type="match status" value="1"/>
</dbReference>
<protein>
    <submittedName>
        <fullName evidence="2">Unnamed protein product</fullName>
    </submittedName>
</protein>
<dbReference type="EMBL" id="BSXT01000762">
    <property type="protein sequence ID" value="GMF33678.1"/>
    <property type="molecule type" value="Genomic_DNA"/>
</dbReference>
<dbReference type="OrthoDB" id="201504at2759"/>
<dbReference type="GO" id="GO:0016020">
    <property type="term" value="C:membrane"/>
    <property type="evidence" value="ECO:0007669"/>
    <property type="project" value="TreeGrafter"/>
</dbReference>
<feature type="transmembrane region" description="Helical" evidence="1">
    <location>
        <begin position="249"/>
        <end position="267"/>
    </location>
</feature>
<proteinExistence type="predicted"/>
<keyword evidence="3" id="KW-1185">Reference proteome</keyword>
<gene>
    <name evidence="2" type="ORF">Pfra01_000841200</name>
</gene>
<keyword evidence="1" id="KW-1133">Transmembrane helix</keyword>
<feature type="transmembrane region" description="Helical" evidence="1">
    <location>
        <begin position="210"/>
        <end position="237"/>
    </location>
</feature>
<organism evidence="2 3">
    <name type="scientific">Phytophthora fragariaefolia</name>
    <dbReference type="NCBI Taxonomy" id="1490495"/>
    <lineage>
        <taxon>Eukaryota</taxon>
        <taxon>Sar</taxon>
        <taxon>Stramenopiles</taxon>
        <taxon>Oomycota</taxon>
        <taxon>Peronosporomycetes</taxon>
        <taxon>Peronosporales</taxon>
        <taxon>Peronosporaceae</taxon>
        <taxon>Phytophthora</taxon>
    </lineage>
</organism>
<accession>A0A9W6X8S1</accession>
<dbReference type="PANTHER" id="PTHR32251">
    <property type="entry name" value="3-OXO-5-ALPHA-STEROID 4-DEHYDROGENASE"/>
    <property type="match status" value="1"/>
</dbReference>
<comment type="caution">
    <text evidence="2">The sequence shown here is derived from an EMBL/GenBank/DDBJ whole genome shotgun (WGS) entry which is preliminary data.</text>
</comment>
<sequence>MNQPPGFVEAPNARGSSRRHAVSIAVDYARDRQRLLTSRRSVGDAGICCRIHAHRLCGELLAAGCHSSFRCAGAVMTAVSPFTTWQAALLHAEEAWMEAWQVKVLPYASSNALAVALQLLLVVIALTWLASVVTRNYSFTDRLWSITPPMFAWHFAFHAYVTDGGVWDQRLLLMAVLTTLWGCRLTFNFWRKGGYKLSEEDYRWAVVRQYMHWTLFEVLNLVFIAMYQHLLLMLLAVPSYAVYFHRNEELKAVDGVATALFLLFLVLETTADQQQWNFYAKKYELIAQKKPLTGDFKAGFNSSGLFRCSRHPNFFGEMSLWWAFYLFSLAVSEPLFNPSSLGTILLSLLFQGSTPFTEYITASKYPMYKEYQRRVSMLIPWFPLVKSAARED</sequence>
<keyword evidence="1" id="KW-0812">Transmembrane</keyword>
<name>A0A9W6X8S1_9STRA</name>
<feature type="transmembrane region" description="Helical" evidence="1">
    <location>
        <begin position="112"/>
        <end position="131"/>
    </location>
</feature>
<reference evidence="2" key="1">
    <citation type="submission" date="2023-04" db="EMBL/GenBank/DDBJ databases">
        <title>Phytophthora fragariaefolia NBRC 109709.</title>
        <authorList>
            <person name="Ichikawa N."/>
            <person name="Sato H."/>
            <person name="Tonouchi N."/>
        </authorList>
    </citation>
    <scope>NUCLEOTIDE SEQUENCE</scope>
    <source>
        <strain evidence="2">NBRC 109709</strain>
    </source>
</reference>
<dbReference type="AlphaFoldDB" id="A0A9W6X8S1"/>
<dbReference type="PROSITE" id="PS50244">
    <property type="entry name" value="S5A_REDUCTASE"/>
    <property type="match status" value="1"/>
</dbReference>
<dbReference type="Pfam" id="PF06966">
    <property type="entry name" value="DUF1295"/>
    <property type="match status" value="1"/>
</dbReference>
<evidence type="ECO:0000313" key="2">
    <source>
        <dbReference type="EMBL" id="GMF33678.1"/>
    </source>
</evidence>
<evidence type="ECO:0000313" key="3">
    <source>
        <dbReference type="Proteomes" id="UP001165121"/>
    </source>
</evidence>
<dbReference type="InterPro" id="IPR010721">
    <property type="entry name" value="UstE-like"/>
</dbReference>
<evidence type="ECO:0000256" key="1">
    <source>
        <dbReference type="SAM" id="Phobius"/>
    </source>
</evidence>
<keyword evidence="1" id="KW-0472">Membrane</keyword>
<dbReference type="Proteomes" id="UP001165121">
    <property type="component" value="Unassembled WGS sequence"/>
</dbReference>